<accession>A0A8D4BA41</accession>
<organism evidence="5 6">
    <name type="scientific">Streptomyces pratensis (strain ATCC 33331 / IAF-45CD)</name>
    <dbReference type="NCBI Taxonomy" id="591167"/>
    <lineage>
        <taxon>Bacteria</taxon>
        <taxon>Bacillati</taxon>
        <taxon>Actinomycetota</taxon>
        <taxon>Actinomycetes</taxon>
        <taxon>Kitasatosporales</taxon>
        <taxon>Streptomycetaceae</taxon>
        <taxon>Streptomyces</taxon>
    </lineage>
</organism>
<dbReference type="Proteomes" id="UP000002066">
    <property type="component" value="Chromosome"/>
</dbReference>
<name>A0A8D4BA41_STRFA</name>
<sequence>MDQVSLSLAEPPVVVNIGVGVHGVSGPRDVFRLPGLWQLHLYDWTGHLTVGGSRHAIGPGRVSLVPPGTEAAFDYRGRSEHLYAHLRVADAGERRLVPVVQDAGTEAPLISGLLKRALAAMPGAPAQATAEMWTALWRVAGLAGRERPGGAHGAVAAAMAHIEAHLAAPLTVPEIARRSGVSHSHLTRLFRSETGSTVAAYIRARRLEHAGHLLRESTMSVQAIACSVGISDLQAFNKACHRELGGSPRAIRGRLLPGDAAGPG</sequence>
<feature type="domain" description="HTH araC/xylS-type" evidence="4">
    <location>
        <begin position="156"/>
        <end position="254"/>
    </location>
</feature>
<dbReference type="GO" id="GO:0003700">
    <property type="term" value="F:DNA-binding transcription factor activity"/>
    <property type="evidence" value="ECO:0007669"/>
    <property type="project" value="InterPro"/>
</dbReference>
<evidence type="ECO:0000256" key="3">
    <source>
        <dbReference type="ARBA" id="ARBA00023163"/>
    </source>
</evidence>
<dbReference type="EMBL" id="CP002475">
    <property type="protein sequence ID" value="ADW01772.1"/>
    <property type="molecule type" value="Genomic_DNA"/>
</dbReference>
<dbReference type="PANTHER" id="PTHR46796:SF6">
    <property type="entry name" value="ARAC SUBFAMILY"/>
    <property type="match status" value="1"/>
</dbReference>
<dbReference type="OrthoDB" id="198203at2"/>
<dbReference type="PROSITE" id="PS01124">
    <property type="entry name" value="HTH_ARAC_FAMILY_2"/>
    <property type="match status" value="1"/>
</dbReference>
<dbReference type="AlphaFoldDB" id="A0A8D4BA41"/>
<keyword evidence="1" id="KW-0805">Transcription regulation</keyword>
<dbReference type="SUPFAM" id="SSF46689">
    <property type="entry name" value="Homeodomain-like"/>
    <property type="match status" value="2"/>
</dbReference>
<dbReference type="Gene3D" id="1.10.10.60">
    <property type="entry name" value="Homeodomain-like"/>
    <property type="match status" value="1"/>
</dbReference>
<dbReference type="Pfam" id="PF12833">
    <property type="entry name" value="HTH_18"/>
    <property type="match status" value="1"/>
</dbReference>
<dbReference type="KEGG" id="sfa:Sfla_0305"/>
<dbReference type="InterPro" id="IPR009057">
    <property type="entry name" value="Homeodomain-like_sf"/>
</dbReference>
<dbReference type="InterPro" id="IPR018060">
    <property type="entry name" value="HTH_AraC"/>
</dbReference>
<dbReference type="SMART" id="SM00342">
    <property type="entry name" value="HTH_ARAC"/>
    <property type="match status" value="1"/>
</dbReference>
<dbReference type="PANTHER" id="PTHR46796">
    <property type="entry name" value="HTH-TYPE TRANSCRIPTIONAL ACTIVATOR RHAS-RELATED"/>
    <property type="match status" value="1"/>
</dbReference>
<keyword evidence="3" id="KW-0804">Transcription</keyword>
<evidence type="ECO:0000256" key="1">
    <source>
        <dbReference type="ARBA" id="ARBA00023015"/>
    </source>
</evidence>
<evidence type="ECO:0000313" key="5">
    <source>
        <dbReference type="EMBL" id="ADW01772.1"/>
    </source>
</evidence>
<dbReference type="InterPro" id="IPR050204">
    <property type="entry name" value="AraC_XylS_family_regulators"/>
</dbReference>
<dbReference type="GO" id="GO:0043565">
    <property type="term" value="F:sequence-specific DNA binding"/>
    <property type="evidence" value="ECO:0007669"/>
    <property type="project" value="InterPro"/>
</dbReference>
<evidence type="ECO:0000259" key="4">
    <source>
        <dbReference type="PROSITE" id="PS01124"/>
    </source>
</evidence>
<evidence type="ECO:0000313" key="6">
    <source>
        <dbReference type="Proteomes" id="UP000002066"/>
    </source>
</evidence>
<proteinExistence type="predicted"/>
<gene>
    <name evidence="5" type="ordered locus">Sfla_0305</name>
</gene>
<evidence type="ECO:0000256" key="2">
    <source>
        <dbReference type="ARBA" id="ARBA00023125"/>
    </source>
</evidence>
<protein>
    <submittedName>
        <fullName evidence="5">Transcriptional regulator, AraC family</fullName>
    </submittedName>
</protein>
<keyword evidence="2" id="KW-0238">DNA-binding</keyword>
<reference evidence="5 6" key="1">
    <citation type="submission" date="2011-01" db="EMBL/GenBank/DDBJ databases">
        <title>Complete sequence of chromosome of Streptomyces flavogriseus ATCC 33331.</title>
        <authorList>
            <consortium name="US DOE Joint Genome Institute"/>
            <person name="Lucas S."/>
            <person name="Copeland A."/>
            <person name="Lapidus A."/>
            <person name="Cheng J.-F."/>
            <person name="Goodwin L."/>
            <person name="Pitluck S."/>
            <person name="Davenport K."/>
            <person name="Detter J.C."/>
            <person name="Han C."/>
            <person name="Tapia R."/>
            <person name="Land M."/>
            <person name="Hauser L."/>
            <person name="Kyrpides N."/>
            <person name="Ivanova N."/>
            <person name="Ovchinnikova G."/>
            <person name="Pagani I."/>
            <person name="Brumm P."/>
            <person name="Mead D."/>
            <person name="Woyke T."/>
        </authorList>
    </citation>
    <scope>NUCLEOTIDE SEQUENCE [LARGE SCALE GENOMIC DNA]</scope>
    <source>
        <strain evidence="6">ATCC 33331 / IAF-45CD</strain>
    </source>
</reference>